<feature type="non-terminal residue" evidence="7">
    <location>
        <position position="1"/>
    </location>
</feature>
<evidence type="ECO:0000256" key="6">
    <source>
        <dbReference type="ARBA" id="ARBA00023229"/>
    </source>
</evidence>
<dbReference type="FunFam" id="1.10.600.10:FF:000001">
    <property type="entry name" value="Geranylgeranyl diphosphate synthase"/>
    <property type="match status" value="1"/>
</dbReference>
<gene>
    <name evidence="7" type="ORF">METZ01_LOCUS145618</name>
</gene>
<dbReference type="GO" id="GO:0004659">
    <property type="term" value="F:prenyltransferase activity"/>
    <property type="evidence" value="ECO:0007669"/>
    <property type="project" value="InterPro"/>
</dbReference>
<keyword evidence="4" id="KW-0479">Metal-binding</keyword>
<dbReference type="Gene3D" id="1.10.600.10">
    <property type="entry name" value="Farnesyl Diphosphate Synthase"/>
    <property type="match status" value="1"/>
</dbReference>
<evidence type="ECO:0000256" key="5">
    <source>
        <dbReference type="ARBA" id="ARBA00022842"/>
    </source>
</evidence>
<evidence type="ECO:0000256" key="4">
    <source>
        <dbReference type="ARBA" id="ARBA00022723"/>
    </source>
</evidence>
<dbReference type="NCBIfam" id="NF045485">
    <property type="entry name" value="FPPsyn"/>
    <property type="match status" value="1"/>
</dbReference>
<dbReference type="InterPro" id="IPR033749">
    <property type="entry name" value="Polyprenyl_synt_CS"/>
</dbReference>
<keyword evidence="6" id="KW-0414">Isoprene biosynthesis</keyword>
<dbReference type="GO" id="GO:0005737">
    <property type="term" value="C:cytoplasm"/>
    <property type="evidence" value="ECO:0007669"/>
    <property type="project" value="UniProtKB-ARBA"/>
</dbReference>
<dbReference type="GO" id="GO:0008299">
    <property type="term" value="P:isoprenoid biosynthetic process"/>
    <property type="evidence" value="ECO:0007669"/>
    <property type="project" value="UniProtKB-KW"/>
</dbReference>
<accession>A0A381ZUI8</accession>
<keyword evidence="3" id="KW-0808">Transferase</keyword>
<organism evidence="7">
    <name type="scientific">marine metagenome</name>
    <dbReference type="NCBI Taxonomy" id="408172"/>
    <lineage>
        <taxon>unclassified sequences</taxon>
        <taxon>metagenomes</taxon>
        <taxon>ecological metagenomes</taxon>
    </lineage>
</organism>
<dbReference type="InterPro" id="IPR008949">
    <property type="entry name" value="Isoprenoid_synthase_dom_sf"/>
</dbReference>
<sequence>VRINDALDSALPPSDESPHGLHKAMRYSVFAGGKRLRPILVLATAQVLGRPTDSLLPAACSVELIHTYSLIHDDLPAFDDDDLRRGKPTNHKIFGVPQAILAGDALQSLSFSLLANAAREADSLEPWINSLVELSNAVGSMGMAGGQWRDIEAEDQALDVVSLGTLHSAKTGALLTACVRIGALLGGADDAMKAQLDGYGKSIGLAFQIVDDILDVEGSVEDLGKIPGADRARGKATYPGLLGLKGARAEAHRLRTIALESIEPFGAAGRPLELIANFIVDRSQ</sequence>
<dbReference type="Pfam" id="PF00348">
    <property type="entry name" value="polyprenyl_synt"/>
    <property type="match status" value="1"/>
</dbReference>
<dbReference type="GO" id="GO:0046872">
    <property type="term" value="F:metal ion binding"/>
    <property type="evidence" value="ECO:0007669"/>
    <property type="project" value="UniProtKB-KW"/>
</dbReference>
<evidence type="ECO:0008006" key="8">
    <source>
        <dbReference type="Google" id="ProtNLM"/>
    </source>
</evidence>
<dbReference type="PROSITE" id="PS00723">
    <property type="entry name" value="POLYPRENYL_SYNTHASE_1"/>
    <property type="match status" value="1"/>
</dbReference>
<reference evidence="7" key="1">
    <citation type="submission" date="2018-05" db="EMBL/GenBank/DDBJ databases">
        <authorList>
            <person name="Lanie J.A."/>
            <person name="Ng W.-L."/>
            <person name="Kazmierczak K.M."/>
            <person name="Andrzejewski T.M."/>
            <person name="Davidsen T.M."/>
            <person name="Wayne K.J."/>
            <person name="Tettelin H."/>
            <person name="Glass J.I."/>
            <person name="Rusch D."/>
            <person name="Podicherti R."/>
            <person name="Tsui H.-C.T."/>
            <person name="Winkler M.E."/>
        </authorList>
    </citation>
    <scope>NUCLEOTIDE SEQUENCE</scope>
</reference>
<evidence type="ECO:0000256" key="3">
    <source>
        <dbReference type="ARBA" id="ARBA00022679"/>
    </source>
</evidence>
<dbReference type="PROSITE" id="PS00444">
    <property type="entry name" value="POLYPRENYL_SYNTHASE_2"/>
    <property type="match status" value="1"/>
</dbReference>
<dbReference type="SFLD" id="SFLDS00005">
    <property type="entry name" value="Isoprenoid_Synthase_Type_I"/>
    <property type="match status" value="1"/>
</dbReference>
<evidence type="ECO:0000256" key="2">
    <source>
        <dbReference type="ARBA" id="ARBA00006706"/>
    </source>
</evidence>
<keyword evidence="5" id="KW-0460">Magnesium</keyword>
<dbReference type="SUPFAM" id="SSF48576">
    <property type="entry name" value="Terpenoid synthases"/>
    <property type="match status" value="1"/>
</dbReference>
<comment type="similarity">
    <text evidence="2">Belongs to the FPP/GGPP synthase family.</text>
</comment>
<dbReference type="CDD" id="cd00685">
    <property type="entry name" value="Trans_IPPS_HT"/>
    <property type="match status" value="1"/>
</dbReference>
<proteinExistence type="inferred from homology"/>
<dbReference type="PANTHER" id="PTHR43281:SF1">
    <property type="entry name" value="FARNESYL DIPHOSPHATE SYNTHASE"/>
    <property type="match status" value="1"/>
</dbReference>
<comment type="cofactor">
    <cofactor evidence="1">
        <name>Mg(2+)</name>
        <dbReference type="ChEBI" id="CHEBI:18420"/>
    </cofactor>
</comment>
<evidence type="ECO:0000256" key="1">
    <source>
        <dbReference type="ARBA" id="ARBA00001946"/>
    </source>
</evidence>
<dbReference type="EMBL" id="UINC01022669">
    <property type="protein sequence ID" value="SVA92764.1"/>
    <property type="molecule type" value="Genomic_DNA"/>
</dbReference>
<dbReference type="PANTHER" id="PTHR43281">
    <property type="entry name" value="FARNESYL DIPHOSPHATE SYNTHASE"/>
    <property type="match status" value="1"/>
</dbReference>
<dbReference type="InterPro" id="IPR053378">
    <property type="entry name" value="Prenyl_diphosphate_synthase"/>
</dbReference>
<dbReference type="SFLD" id="SFLDG01017">
    <property type="entry name" value="Polyprenyl_Transferase_Like"/>
    <property type="match status" value="1"/>
</dbReference>
<dbReference type="AlphaFoldDB" id="A0A381ZUI8"/>
<name>A0A381ZUI8_9ZZZZ</name>
<evidence type="ECO:0000313" key="7">
    <source>
        <dbReference type="EMBL" id="SVA92764.1"/>
    </source>
</evidence>
<protein>
    <recommendedName>
        <fullName evidence="8">Polyprenyl synthetase</fullName>
    </recommendedName>
</protein>
<dbReference type="InterPro" id="IPR000092">
    <property type="entry name" value="Polyprenyl_synt"/>
</dbReference>